<evidence type="ECO:0000313" key="4">
    <source>
        <dbReference type="Proteomes" id="UP000237073"/>
    </source>
</evidence>
<gene>
    <name evidence="3" type="ORF">CHU32_18170</name>
    <name evidence="2" type="ORF">CHU33_14905</name>
</gene>
<evidence type="ECO:0000313" key="2">
    <source>
        <dbReference type="EMBL" id="POP43870.1"/>
    </source>
</evidence>
<organism evidence="3 5">
    <name type="scientific">Superficieibacter electus</name>
    <dbReference type="NCBI Taxonomy" id="2022662"/>
    <lineage>
        <taxon>Bacteria</taxon>
        <taxon>Pseudomonadati</taxon>
        <taxon>Pseudomonadota</taxon>
        <taxon>Gammaproteobacteria</taxon>
        <taxon>Enterobacterales</taxon>
        <taxon>Enterobacteriaceae</taxon>
        <taxon>Superficieibacter</taxon>
    </lineage>
</organism>
<sequence length="59" mass="6294">MLCVTLSDELRTLLAERNENAGISTGWVLFWALLLPPVGAAIIQAKMNQLIASGAGNKI</sequence>
<dbReference type="RefSeq" id="WP_103676863.1">
    <property type="nucleotide sequence ID" value="NZ_PQGD01000015.1"/>
</dbReference>
<protein>
    <submittedName>
        <fullName evidence="3">Uncharacterized protein</fullName>
    </submittedName>
</protein>
<evidence type="ECO:0000256" key="1">
    <source>
        <dbReference type="SAM" id="Phobius"/>
    </source>
</evidence>
<dbReference type="Proteomes" id="UP000237073">
    <property type="component" value="Unassembled WGS sequence"/>
</dbReference>
<evidence type="ECO:0000313" key="5">
    <source>
        <dbReference type="Proteomes" id="UP000247005"/>
    </source>
</evidence>
<proteinExistence type="predicted"/>
<comment type="caution">
    <text evidence="3">The sequence shown here is derived from an EMBL/GenBank/DDBJ whole genome shotgun (WGS) entry which is preliminary data.</text>
</comment>
<reference evidence="4 5" key="1">
    <citation type="submission" date="2018-01" db="EMBL/GenBank/DDBJ databases">
        <title>Superficieibacter electus gen. nov., sp. nov., an extended-spectrum beta-lactamase possessing member of the Enterobacteriaceae family, isolated from intensive care unit surfaces.</title>
        <authorList>
            <person name="Potter R.F."/>
            <person name="D'Souza A.W."/>
        </authorList>
    </citation>
    <scope>NUCLEOTIDE SEQUENCE [LARGE SCALE GENOMIC DNA]</scope>
    <source>
        <strain evidence="3 5">BP-1</strain>
        <strain evidence="2 4">BP-2</strain>
    </source>
</reference>
<keyword evidence="1" id="KW-1133">Transmembrane helix</keyword>
<keyword evidence="1" id="KW-0472">Membrane</keyword>
<name>A0A2P5GLG1_9ENTR</name>
<dbReference type="EMBL" id="PQGD01000015">
    <property type="protein sequence ID" value="POP46077.1"/>
    <property type="molecule type" value="Genomic_DNA"/>
</dbReference>
<feature type="transmembrane region" description="Helical" evidence="1">
    <location>
        <begin position="20"/>
        <end position="43"/>
    </location>
</feature>
<keyword evidence="1" id="KW-0812">Transmembrane</keyword>
<dbReference type="Proteomes" id="UP000247005">
    <property type="component" value="Unassembled WGS sequence"/>
</dbReference>
<evidence type="ECO:0000313" key="3">
    <source>
        <dbReference type="EMBL" id="POP46077.1"/>
    </source>
</evidence>
<accession>A0A2P5GLG1</accession>
<dbReference type="AlphaFoldDB" id="A0A2P5GLG1"/>
<keyword evidence="4" id="KW-1185">Reference proteome</keyword>
<dbReference type="EMBL" id="PQGE01000012">
    <property type="protein sequence ID" value="POP43870.1"/>
    <property type="molecule type" value="Genomic_DNA"/>
</dbReference>